<protein>
    <submittedName>
        <fullName evidence="10">Branched-chain amino acid ABC transporter permease</fullName>
    </submittedName>
</protein>
<dbReference type="CDD" id="cd06582">
    <property type="entry name" value="TM_PBP1_LivH_like"/>
    <property type="match status" value="1"/>
</dbReference>
<dbReference type="PANTHER" id="PTHR11795:SF450">
    <property type="entry name" value="ABC TRANSPORTER PERMEASE PROTEIN"/>
    <property type="match status" value="1"/>
</dbReference>
<proteinExistence type="inferred from homology"/>
<evidence type="ECO:0000256" key="5">
    <source>
        <dbReference type="ARBA" id="ARBA00022970"/>
    </source>
</evidence>
<feature type="transmembrane region" description="Helical" evidence="9">
    <location>
        <begin position="259"/>
        <end position="281"/>
    </location>
</feature>
<evidence type="ECO:0000256" key="8">
    <source>
        <dbReference type="ARBA" id="ARBA00037998"/>
    </source>
</evidence>
<evidence type="ECO:0000313" key="11">
    <source>
        <dbReference type="Proteomes" id="UP001612928"/>
    </source>
</evidence>
<feature type="transmembrane region" description="Helical" evidence="9">
    <location>
        <begin position="59"/>
        <end position="77"/>
    </location>
</feature>
<dbReference type="Pfam" id="PF02653">
    <property type="entry name" value="BPD_transp_2"/>
    <property type="match status" value="1"/>
</dbReference>
<feature type="transmembrane region" description="Helical" evidence="9">
    <location>
        <begin position="180"/>
        <end position="205"/>
    </location>
</feature>
<sequence>MKALLETLIRGLGNGSVYALLALGFVIIYKATRVISFAQPALMLAGAVAVSHLAEVTGFHTAVLLAGLLIAGVALAVERIAIRPMVGRPVFVVAIITLGVDIVVRVVVNAFIGRDVRQVGDPWGFDQVALGPLVVQQRWLAMLAVTAVLVGLLFAFFRYTRYGLAMRAAAFDQETALAQGVSVGMVFALSWGLAGFLAAVAGMFVGTGQGIEQGTWVIALKALPAIIVGGLDSLGGAVAGGLVVGVVESLFQSYQGEYAPWLGQNFAVVTPYVVMLVVLLVRPYGLFGTREVERV</sequence>
<feature type="transmembrane region" description="Helical" evidence="9">
    <location>
        <begin position="139"/>
        <end position="159"/>
    </location>
</feature>
<keyword evidence="4 9" id="KW-0812">Transmembrane</keyword>
<keyword evidence="3" id="KW-1003">Cell membrane</keyword>
<feature type="transmembrane region" description="Helical" evidence="9">
    <location>
        <begin position="89"/>
        <end position="112"/>
    </location>
</feature>
<keyword evidence="2" id="KW-0813">Transport</keyword>
<comment type="similarity">
    <text evidence="8">Belongs to the binding-protein-dependent transport system permease family. LivHM subfamily.</text>
</comment>
<keyword evidence="7 9" id="KW-0472">Membrane</keyword>
<feature type="transmembrane region" description="Helical" evidence="9">
    <location>
        <begin position="225"/>
        <end position="247"/>
    </location>
</feature>
<dbReference type="EMBL" id="JBITMB010000002">
    <property type="protein sequence ID" value="MFI7440030.1"/>
    <property type="molecule type" value="Genomic_DNA"/>
</dbReference>
<comment type="subcellular location">
    <subcellularLocation>
        <location evidence="1">Cell membrane</location>
        <topology evidence="1">Multi-pass membrane protein</topology>
    </subcellularLocation>
</comment>
<comment type="caution">
    <text evidence="10">The sequence shown here is derived from an EMBL/GenBank/DDBJ whole genome shotgun (WGS) entry which is preliminary data.</text>
</comment>
<evidence type="ECO:0000256" key="9">
    <source>
        <dbReference type="SAM" id="Phobius"/>
    </source>
</evidence>
<keyword evidence="11" id="KW-1185">Reference proteome</keyword>
<evidence type="ECO:0000256" key="3">
    <source>
        <dbReference type="ARBA" id="ARBA00022475"/>
    </source>
</evidence>
<reference evidence="10 11" key="1">
    <citation type="submission" date="2024-10" db="EMBL/GenBank/DDBJ databases">
        <title>The Natural Products Discovery Center: Release of the First 8490 Sequenced Strains for Exploring Actinobacteria Biosynthetic Diversity.</title>
        <authorList>
            <person name="Kalkreuter E."/>
            <person name="Kautsar S.A."/>
            <person name="Yang D."/>
            <person name="Bader C.D."/>
            <person name="Teijaro C.N."/>
            <person name="Fluegel L."/>
            <person name="Davis C.M."/>
            <person name="Simpson J.R."/>
            <person name="Lauterbach L."/>
            <person name="Steele A.D."/>
            <person name="Gui C."/>
            <person name="Meng S."/>
            <person name="Li G."/>
            <person name="Viehrig K."/>
            <person name="Ye F."/>
            <person name="Su P."/>
            <person name="Kiefer A.F."/>
            <person name="Nichols A."/>
            <person name="Cepeda A.J."/>
            <person name="Yan W."/>
            <person name="Fan B."/>
            <person name="Jiang Y."/>
            <person name="Adhikari A."/>
            <person name="Zheng C.-J."/>
            <person name="Schuster L."/>
            <person name="Cowan T.M."/>
            <person name="Smanski M.J."/>
            <person name="Chevrette M.G."/>
            <person name="De Carvalho L.P.S."/>
            <person name="Shen B."/>
        </authorList>
    </citation>
    <scope>NUCLEOTIDE SEQUENCE [LARGE SCALE GENOMIC DNA]</scope>
    <source>
        <strain evidence="10 11">NPDC049503</strain>
    </source>
</reference>
<dbReference type="PANTHER" id="PTHR11795">
    <property type="entry name" value="BRANCHED-CHAIN AMINO ACID TRANSPORT SYSTEM PERMEASE PROTEIN LIVH"/>
    <property type="match status" value="1"/>
</dbReference>
<evidence type="ECO:0000313" key="10">
    <source>
        <dbReference type="EMBL" id="MFI7440030.1"/>
    </source>
</evidence>
<keyword evidence="5" id="KW-0029">Amino-acid transport</keyword>
<keyword evidence="6 9" id="KW-1133">Transmembrane helix</keyword>
<name>A0ABW7ZZT1_9ACTN</name>
<evidence type="ECO:0000256" key="7">
    <source>
        <dbReference type="ARBA" id="ARBA00023136"/>
    </source>
</evidence>
<feature type="transmembrane region" description="Helical" evidence="9">
    <location>
        <begin position="12"/>
        <end position="29"/>
    </location>
</feature>
<evidence type="ECO:0000256" key="1">
    <source>
        <dbReference type="ARBA" id="ARBA00004651"/>
    </source>
</evidence>
<dbReference type="RefSeq" id="WP_397019737.1">
    <property type="nucleotide sequence ID" value="NZ_JBITMB010000002.1"/>
</dbReference>
<dbReference type="Proteomes" id="UP001612928">
    <property type="component" value="Unassembled WGS sequence"/>
</dbReference>
<dbReference type="InterPro" id="IPR001851">
    <property type="entry name" value="ABC_transp_permease"/>
</dbReference>
<evidence type="ECO:0000256" key="2">
    <source>
        <dbReference type="ARBA" id="ARBA00022448"/>
    </source>
</evidence>
<organism evidence="10 11">
    <name type="scientific">Nonomuraea indica</name>
    <dbReference type="NCBI Taxonomy" id="1581193"/>
    <lineage>
        <taxon>Bacteria</taxon>
        <taxon>Bacillati</taxon>
        <taxon>Actinomycetota</taxon>
        <taxon>Actinomycetes</taxon>
        <taxon>Streptosporangiales</taxon>
        <taxon>Streptosporangiaceae</taxon>
        <taxon>Nonomuraea</taxon>
    </lineage>
</organism>
<evidence type="ECO:0000256" key="6">
    <source>
        <dbReference type="ARBA" id="ARBA00022989"/>
    </source>
</evidence>
<accession>A0ABW7ZZT1</accession>
<dbReference type="InterPro" id="IPR052157">
    <property type="entry name" value="BCAA_transport_permease"/>
</dbReference>
<evidence type="ECO:0000256" key="4">
    <source>
        <dbReference type="ARBA" id="ARBA00022692"/>
    </source>
</evidence>
<gene>
    <name evidence="10" type="ORF">ACIBP5_08730</name>
</gene>